<proteinExistence type="predicted"/>
<dbReference type="GeneID" id="42039055"/>
<reference evidence="1" key="2">
    <citation type="submission" date="2012-05" db="EMBL/GenBank/DDBJ databases">
        <title>The Genome Annotation of Fusarium oxysporum II5.</title>
        <authorList>
            <consortium name="The Broad Institute Genomics Platform"/>
            <person name="Ma L.-J."/>
            <person name="Corby-Kistler H."/>
            <person name="Broz K."/>
            <person name="Gale L.R."/>
            <person name="Jonkers W."/>
            <person name="O'Donnell K."/>
            <person name="Ploetz R."/>
            <person name="Steinberg C."/>
            <person name="Schwartz D.C."/>
            <person name="VanEtten H."/>
            <person name="Zhou S."/>
            <person name="Young S.K."/>
            <person name="Zeng Q."/>
            <person name="Gargeya S."/>
            <person name="Fitzgerald M."/>
            <person name="Abouelleil A."/>
            <person name="Alvarado L."/>
            <person name="Chapman S.B."/>
            <person name="Gainer-Dewar J."/>
            <person name="Goldberg J."/>
            <person name="Griggs A."/>
            <person name="Gujja S."/>
            <person name="Hansen M."/>
            <person name="Howarth C."/>
            <person name="Imamovic A."/>
            <person name="Ireland A."/>
            <person name="Larimer J."/>
            <person name="McCowan C."/>
            <person name="Murphy C."/>
            <person name="Pearson M."/>
            <person name="Poon T.W."/>
            <person name="Priest M."/>
            <person name="Roberts A."/>
            <person name="Saif S."/>
            <person name="Shea T."/>
            <person name="Sykes S."/>
            <person name="Wortman J."/>
            <person name="Nusbaum C."/>
            <person name="Birren B."/>
        </authorList>
    </citation>
    <scope>NUCLEOTIDE SEQUENCE</scope>
    <source>
        <strain evidence="1">54006</strain>
    </source>
</reference>
<dbReference type="Gene3D" id="3.40.630.30">
    <property type="match status" value="1"/>
</dbReference>
<dbReference type="AlphaFoldDB" id="X0JA84"/>
<sequence length="304" mass="33262">MGSDCHHLQVFTDVPAELLHLLEARLLRSVTLLRLLQFTTFATGKTVSARIIIASDMPLQERHGNTPNSSMIRHFTAAYLDPSLGLETNMWLYSTFEDSHEEIPASPAPSPDEDALSRQQIKAVLNEARYQGRIYPIQPLAHPDHIFIGSLNNAVRDVAIASGLRFGSTPKYEYEKFIFRIDELPAPADPELQLAWSGGQARPGTGVAADPAKPVYQAGGRDACRLGLLGVHCEEPFRRRGLAKTVSAQLLRTKTSSFGSDNFAAADVAPDNTSSQEMCKSLNGSVHWVGSWALLDITEAAPIE</sequence>
<name>X0JA84_FUSO5</name>
<evidence type="ECO:0000313" key="1">
    <source>
        <dbReference type="EMBL" id="EXL93235.1"/>
    </source>
</evidence>
<dbReference type="HOGENOM" id="CLU_030809_1_0_1"/>
<evidence type="ECO:0008006" key="2">
    <source>
        <dbReference type="Google" id="ProtNLM"/>
    </source>
</evidence>
<dbReference type="Proteomes" id="UP000030685">
    <property type="component" value="Unassembled WGS sequence"/>
</dbReference>
<accession>X0JA84</accession>
<gene>
    <name evidence="1" type="ORF">FOIG_13880</name>
</gene>
<reference evidence="1" key="1">
    <citation type="submission" date="2011-11" db="EMBL/GenBank/DDBJ databases">
        <title>The Genome Sequence of Fusarium oxysporum II5.</title>
        <authorList>
            <consortium name="The Broad Institute Genome Sequencing Platform"/>
            <person name="Ma L.-J."/>
            <person name="Gale L.R."/>
            <person name="Schwartz D.C."/>
            <person name="Zhou S."/>
            <person name="Corby-Kistler H."/>
            <person name="Young S.K."/>
            <person name="Zeng Q."/>
            <person name="Gargeya S."/>
            <person name="Fitzgerald M."/>
            <person name="Haas B."/>
            <person name="Abouelleil A."/>
            <person name="Alvarado L."/>
            <person name="Arachchi H.M."/>
            <person name="Berlin A."/>
            <person name="Brown A."/>
            <person name="Chapman S.B."/>
            <person name="Chen Z."/>
            <person name="Dunbar C."/>
            <person name="Freedman E."/>
            <person name="Gearin G."/>
            <person name="Goldberg J."/>
            <person name="Griggs A."/>
            <person name="Gujja S."/>
            <person name="Heiman D."/>
            <person name="Howarth C."/>
            <person name="Larson L."/>
            <person name="Lui A."/>
            <person name="MacDonald P.J.P."/>
            <person name="Montmayeur A."/>
            <person name="Murphy C."/>
            <person name="Neiman D."/>
            <person name="Pearson M."/>
            <person name="Priest M."/>
            <person name="Roberts A."/>
            <person name="Saif S."/>
            <person name="Shea T."/>
            <person name="Shenoy N."/>
            <person name="Sisk P."/>
            <person name="Stolte C."/>
            <person name="Sykes S."/>
            <person name="Wortman J."/>
            <person name="Nusbaum C."/>
            <person name="Birren B."/>
        </authorList>
    </citation>
    <scope>NUCLEOTIDE SEQUENCE [LARGE SCALE GENOMIC DNA]</scope>
    <source>
        <strain evidence="1">54006</strain>
    </source>
</reference>
<protein>
    <recommendedName>
        <fullName evidence="2">FR47-like domain-containing protein</fullName>
    </recommendedName>
</protein>
<dbReference type="VEuPathDB" id="FungiDB:FOIG_13880"/>
<dbReference type="EMBL" id="JH658304">
    <property type="protein sequence ID" value="EXL93235.1"/>
    <property type="molecule type" value="Genomic_DNA"/>
</dbReference>
<dbReference type="RefSeq" id="XP_031055325.1">
    <property type="nucleotide sequence ID" value="XM_031215054.1"/>
</dbReference>
<organism evidence="1">
    <name type="scientific">Fusarium odoratissimum (strain NRRL 54006)</name>
    <dbReference type="NCBI Taxonomy" id="1089451"/>
    <lineage>
        <taxon>Eukaryota</taxon>
        <taxon>Fungi</taxon>
        <taxon>Dikarya</taxon>
        <taxon>Ascomycota</taxon>
        <taxon>Pezizomycotina</taxon>
        <taxon>Sordariomycetes</taxon>
        <taxon>Hypocreomycetidae</taxon>
        <taxon>Hypocreales</taxon>
        <taxon>Nectriaceae</taxon>
        <taxon>Fusarium</taxon>
        <taxon>Fusarium oxysporum species complex</taxon>
        <taxon>Fusarium oxysporum f. sp. cubense (strain race 4)</taxon>
    </lineage>
</organism>